<gene>
    <name evidence="1" type="ORF">NEZAVI_LOCUS10636</name>
</gene>
<keyword evidence="2" id="KW-1185">Reference proteome</keyword>
<dbReference type="Proteomes" id="UP001152798">
    <property type="component" value="Chromosome 5"/>
</dbReference>
<sequence length="94" mass="10399">MVWWVERASLGGDLRAQVFAASVRSLYLPNASSSCQFQITSQTNIDYPSSELTNKNYHQDEIFAIDIRLLDNSLFKSSSGGFETAHIVIAKGAI</sequence>
<name>A0A9P0HH36_NEZVI</name>
<dbReference type="AlphaFoldDB" id="A0A9P0HH36"/>
<organism evidence="1 2">
    <name type="scientific">Nezara viridula</name>
    <name type="common">Southern green stink bug</name>
    <name type="synonym">Cimex viridulus</name>
    <dbReference type="NCBI Taxonomy" id="85310"/>
    <lineage>
        <taxon>Eukaryota</taxon>
        <taxon>Metazoa</taxon>
        <taxon>Ecdysozoa</taxon>
        <taxon>Arthropoda</taxon>
        <taxon>Hexapoda</taxon>
        <taxon>Insecta</taxon>
        <taxon>Pterygota</taxon>
        <taxon>Neoptera</taxon>
        <taxon>Paraneoptera</taxon>
        <taxon>Hemiptera</taxon>
        <taxon>Heteroptera</taxon>
        <taxon>Panheteroptera</taxon>
        <taxon>Pentatomomorpha</taxon>
        <taxon>Pentatomoidea</taxon>
        <taxon>Pentatomidae</taxon>
        <taxon>Pentatominae</taxon>
        <taxon>Nezara</taxon>
    </lineage>
</organism>
<protein>
    <submittedName>
        <fullName evidence="1">Uncharacterized protein</fullName>
    </submittedName>
</protein>
<dbReference type="PROSITE" id="PS51257">
    <property type="entry name" value="PROKAR_LIPOPROTEIN"/>
    <property type="match status" value="1"/>
</dbReference>
<evidence type="ECO:0000313" key="1">
    <source>
        <dbReference type="EMBL" id="CAH1401662.1"/>
    </source>
</evidence>
<proteinExistence type="predicted"/>
<dbReference type="EMBL" id="OV725081">
    <property type="protein sequence ID" value="CAH1401662.1"/>
    <property type="molecule type" value="Genomic_DNA"/>
</dbReference>
<evidence type="ECO:0000313" key="2">
    <source>
        <dbReference type="Proteomes" id="UP001152798"/>
    </source>
</evidence>
<reference evidence="1" key="1">
    <citation type="submission" date="2022-01" db="EMBL/GenBank/DDBJ databases">
        <authorList>
            <person name="King R."/>
        </authorList>
    </citation>
    <scope>NUCLEOTIDE SEQUENCE</scope>
</reference>
<accession>A0A9P0HH36</accession>